<sequence length="182" mass="18821">MPTGSLPWETAGGSDSGGMTNLLRRAAALAAMSTALVGGALIGAGPASAATAPSTDATFEARVVKLTNDNRVKNGCAAVRVEVKLTTAARTHSADMVTKNYFSHTSTDGRTFLVRAKSAGYTGAIGENIAWGYRTPEQVVTAWMNSAGHRANILNCKAKAVGVGLAKKTDGTPYWTQVFGSV</sequence>
<dbReference type="InterPro" id="IPR014044">
    <property type="entry name" value="CAP_dom"/>
</dbReference>
<dbReference type="CDD" id="cd05379">
    <property type="entry name" value="CAP_bacterial"/>
    <property type="match status" value="1"/>
</dbReference>
<evidence type="ECO:0000313" key="3">
    <source>
        <dbReference type="Proteomes" id="UP000612585"/>
    </source>
</evidence>
<dbReference type="SUPFAM" id="SSF55797">
    <property type="entry name" value="PR-1-like"/>
    <property type="match status" value="1"/>
</dbReference>
<accession>A0A8J3Z198</accession>
<keyword evidence="3" id="KW-1185">Reference proteome</keyword>
<proteinExistence type="predicted"/>
<dbReference type="PANTHER" id="PTHR31157:SF1">
    <property type="entry name" value="SCP DOMAIN-CONTAINING PROTEIN"/>
    <property type="match status" value="1"/>
</dbReference>
<dbReference type="InterPro" id="IPR035940">
    <property type="entry name" value="CAP_sf"/>
</dbReference>
<dbReference type="AlphaFoldDB" id="A0A8J3Z198"/>
<comment type="caution">
    <text evidence="2">The sequence shown here is derived from an EMBL/GenBank/DDBJ whole genome shotgun (WGS) entry which is preliminary data.</text>
</comment>
<gene>
    <name evidence="2" type="ORF">Vau01_009070</name>
</gene>
<dbReference type="EMBL" id="BOPG01000006">
    <property type="protein sequence ID" value="GIJ53391.1"/>
    <property type="molecule type" value="Genomic_DNA"/>
</dbReference>
<evidence type="ECO:0000313" key="2">
    <source>
        <dbReference type="EMBL" id="GIJ53391.1"/>
    </source>
</evidence>
<dbReference type="Gene3D" id="3.40.33.10">
    <property type="entry name" value="CAP"/>
    <property type="match status" value="1"/>
</dbReference>
<dbReference type="PANTHER" id="PTHR31157">
    <property type="entry name" value="SCP DOMAIN-CONTAINING PROTEIN"/>
    <property type="match status" value="1"/>
</dbReference>
<evidence type="ECO:0000259" key="1">
    <source>
        <dbReference type="Pfam" id="PF00188"/>
    </source>
</evidence>
<protein>
    <recommendedName>
        <fullName evidence="1">SCP domain-containing protein</fullName>
    </recommendedName>
</protein>
<name>A0A8J3Z198_9ACTN</name>
<feature type="domain" description="SCP" evidence="1">
    <location>
        <begin position="65"/>
        <end position="179"/>
    </location>
</feature>
<dbReference type="Pfam" id="PF00188">
    <property type="entry name" value="CAP"/>
    <property type="match status" value="1"/>
</dbReference>
<reference evidence="2" key="1">
    <citation type="submission" date="2021-01" db="EMBL/GenBank/DDBJ databases">
        <title>Whole genome shotgun sequence of Virgisporangium aurantiacum NBRC 16421.</title>
        <authorList>
            <person name="Komaki H."/>
            <person name="Tamura T."/>
        </authorList>
    </citation>
    <scope>NUCLEOTIDE SEQUENCE</scope>
    <source>
        <strain evidence="2">NBRC 16421</strain>
    </source>
</reference>
<organism evidence="2 3">
    <name type="scientific">Virgisporangium aurantiacum</name>
    <dbReference type="NCBI Taxonomy" id="175570"/>
    <lineage>
        <taxon>Bacteria</taxon>
        <taxon>Bacillati</taxon>
        <taxon>Actinomycetota</taxon>
        <taxon>Actinomycetes</taxon>
        <taxon>Micromonosporales</taxon>
        <taxon>Micromonosporaceae</taxon>
        <taxon>Virgisporangium</taxon>
    </lineage>
</organism>
<dbReference type="Proteomes" id="UP000612585">
    <property type="component" value="Unassembled WGS sequence"/>
</dbReference>